<evidence type="ECO:0000256" key="12">
    <source>
        <dbReference type="ARBA" id="ARBA00022801"/>
    </source>
</evidence>
<keyword evidence="14" id="KW-0946">Virion</keyword>
<dbReference type="InterPro" id="IPR039530">
    <property type="entry name" value="L_methyltransferase_rhabdo"/>
</dbReference>
<evidence type="ECO:0000256" key="17">
    <source>
        <dbReference type="ARBA" id="ARBA00023200"/>
    </source>
</evidence>
<keyword evidence="7" id="KW-0507">mRNA processing</keyword>
<evidence type="ECO:0000313" key="31">
    <source>
        <dbReference type="Proteomes" id="UP000105646"/>
    </source>
</evidence>
<comment type="catalytic activity">
    <reaction evidence="20">
        <text>a 5'-end (5'-triphosphoguanosine)-(2'-O-methyladenylyl)-adenylyl-cytidylyl-adenosine in mRNA + S-adenosyl-L-methionine = a 5'-end (N(7)-methyl 5'-triphosphoguanosine)-(2'-O-methyladenylyl)-adenylyl-cytidylyl-adenosine in mRNA + S-adenosyl-L-homocysteine</text>
        <dbReference type="Rhea" id="RHEA:65440"/>
        <dbReference type="Rhea" id="RHEA-COMP:16798"/>
        <dbReference type="Rhea" id="RHEA-COMP:16801"/>
        <dbReference type="ChEBI" id="CHEBI:57856"/>
        <dbReference type="ChEBI" id="CHEBI:59789"/>
        <dbReference type="ChEBI" id="CHEBI:156482"/>
        <dbReference type="ChEBI" id="CHEBI:156483"/>
    </reaction>
</comment>
<dbReference type="Pfam" id="PF14314">
    <property type="entry name" value="Methyltrans_Mon_2nd"/>
    <property type="match status" value="1"/>
</dbReference>
<evidence type="ECO:0000256" key="5">
    <source>
        <dbReference type="ARBA" id="ARBA00022484"/>
    </source>
</evidence>
<evidence type="ECO:0000256" key="6">
    <source>
        <dbReference type="ARBA" id="ARBA00022603"/>
    </source>
</evidence>
<dbReference type="InterPro" id="IPR048397">
    <property type="entry name" value="Methyltrans_Mon_CD"/>
</dbReference>
<dbReference type="EMBL" id="KP688373">
    <property type="protein sequence ID" value="AJG05826.1"/>
    <property type="molecule type" value="Viral_cRNA"/>
</dbReference>
<reference evidence="30 32" key="2">
    <citation type="journal article" date="2015" name="PLoS Pathog.">
        <title>Evolution of genome size and complexity in the rhabdoviridae.</title>
        <authorList>
            <person name="Walker P.J."/>
            <person name="Firth C."/>
            <person name="Widen S.G."/>
            <person name="Blasdell K.R."/>
            <person name="Guzman H."/>
            <person name="Wood T.G."/>
            <person name="Paradkar P.N."/>
            <person name="Holmes E.C."/>
            <person name="Tesh R.B."/>
            <person name="Vasilakis N."/>
        </authorList>
    </citation>
    <scope>NUCLEOTIDE SEQUENCE [LARGE SCALE GENOMIC DNA]</scope>
    <source>
        <strain evidence="30">UF-10</strain>
    </source>
</reference>
<dbReference type="PROSITE" id="PS50526">
    <property type="entry name" value="RDRP_SSRNA_NEG_NONSEG"/>
    <property type="match status" value="1"/>
</dbReference>
<dbReference type="Pfam" id="PF21081">
    <property type="entry name" value="Methyltrans_Mon_3rd"/>
    <property type="match status" value="1"/>
</dbReference>
<keyword evidence="16" id="KW-0506">mRNA capping</keyword>
<dbReference type="GO" id="GO:0004482">
    <property type="term" value="F:mRNA 5'-cap (guanine-N7-)-methyltransferase activity"/>
    <property type="evidence" value="ECO:0007669"/>
    <property type="project" value="InterPro"/>
</dbReference>
<evidence type="ECO:0000256" key="13">
    <source>
        <dbReference type="ARBA" id="ARBA00022840"/>
    </source>
</evidence>
<dbReference type="InterPro" id="IPR039736">
    <property type="entry name" value="L_poly_C"/>
</dbReference>
<evidence type="ECO:0000256" key="18">
    <source>
        <dbReference type="ARBA" id="ARBA00023268"/>
    </source>
</evidence>
<reference evidence="29 31" key="3">
    <citation type="submission" date="2015-01" db="EMBL/GenBank/DDBJ databases">
        <title>Genome sequence of Bivens Arm virus, a tibrovirus belonging to the species Tibrogargan virus (Mononegavirales: Rhabdoviridae).</title>
        <authorList>
            <person name="Lauck M."/>
            <person name="Yu S."/>
            <person name="Cai Y."/>
            <person name="Hensely L.E."/>
            <person name="Chiu C.Y."/>
            <person name="O'Connor D.H."/>
            <person name="Kuhn J.H."/>
        </authorList>
    </citation>
    <scope>NUCLEOTIDE SEQUENCE [LARGE SCALE GENOMIC DNA]</scope>
    <source>
        <strain evidence="29">UF 10</strain>
    </source>
</reference>
<comment type="catalytic activity">
    <reaction evidence="24">
        <text>a 5'-end (5'-triphosphoguanosine)-adenylyl-adenylyl-cytidylyl-adenosine in mRNA + S-adenosyl-L-methionine = a 5'-end (5'-triphosphoguanosine)-(2'-O-methyladenylyl)-adenylyl-cytidylyl-adenosine in mRNA + S-adenosyl-L-homocysteine + H(+)</text>
        <dbReference type="Rhea" id="RHEA:65380"/>
        <dbReference type="Rhea" id="RHEA-COMP:16797"/>
        <dbReference type="Rhea" id="RHEA-COMP:16801"/>
        <dbReference type="ChEBI" id="CHEBI:15378"/>
        <dbReference type="ChEBI" id="CHEBI:57856"/>
        <dbReference type="ChEBI" id="CHEBI:59789"/>
        <dbReference type="ChEBI" id="CHEBI:156482"/>
        <dbReference type="ChEBI" id="CHEBI:156484"/>
    </reaction>
</comment>
<dbReference type="InterPro" id="IPR025786">
    <property type="entry name" value="Mononega_L_MeTrfase"/>
</dbReference>
<dbReference type="Proteomes" id="UP000148605">
    <property type="component" value="Genome"/>
</dbReference>
<comment type="subcellular location">
    <subcellularLocation>
        <location evidence="1">Host cytoplasm</location>
    </subcellularLocation>
    <subcellularLocation>
        <location evidence="2">Virion</location>
    </subcellularLocation>
</comment>
<dbReference type="GO" id="GO:0005524">
    <property type="term" value="F:ATP binding"/>
    <property type="evidence" value="ECO:0007669"/>
    <property type="project" value="UniProtKB-KW"/>
</dbReference>
<evidence type="ECO:0000256" key="8">
    <source>
        <dbReference type="ARBA" id="ARBA00022679"/>
    </source>
</evidence>
<dbReference type="GO" id="GO:0003968">
    <property type="term" value="F:RNA-directed RNA polymerase activity"/>
    <property type="evidence" value="ECO:0007669"/>
    <property type="project" value="UniProtKB-KW"/>
</dbReference>
<evidence type="ECO:0000313" key="32">
    <source>
        <dbReference type="Proteomes" id="UP000148605"/>
    </source>
</evidence>
<comment type="catalytic activity">
    <reaction evidence="26">
        <text>GTP + H2O = GDP + phosphate + H(+)</text>
        <dbReference type="Rhea" id="RHEA:19669"/>
        <dbReference type="ChEBI" id="CHEBI:15377"/>
        <dbReference type="ChEBI" id="CHEBI:15378"/>
        <dbReference type="ChEBI" id="CHEBI:37565"/>
        <dbReference type="ChEBI" id="CHEBI:43474"/>
        <dbReference type="ChEBI" id="CHEBI:58189"/>
    </reaction>
</comment>
<dbReference type="EC" id="2.7.7.88" evidence="4"/>
<keyword evidence="6" id="KW-0489">Methyltransferase</keyword>
<keyword evidence="13" id="KW-0067">ATP-binding</keyword>
<reference evidence="30" key="1">
    <citation type="submission" date="2014-07" db="EMBL/GenBank/DDBJ databases">
        <authorList>
            <person name="Walker P."/>
            <person name="Widen S."/>
            <person name="Firth C."/>
            <person name="Blasdell K."/>
            <person name="Guzman H."/>
            <person name="Wood T."/>
            <person name="Paradkar P."/>
            <person name="Holmes E."/>
            <person name="Tesh R."/>
            <person name="Vasilakis N."/>
        </authorList>
    </citation>
    <scope>NUCLEOTIDE SEQUENCE</scope>
    <source>
        <strain evidence="30">UF-10</strain>
    </source>
</reference>
<evidence type="ECO:0000256" key="15">
    <source>
        <dbReference type="ARBA" id="ARBA00022953"/>
    </source>
</evidence>
<evidence type="ECO:0000256" key="23">
    <source>
        <dbReference type="ARBA" id="ARBA00031012"/>
    </source>
</evidence>
<keyword evidence="9" id="KW-0949">S-adenosyl-L-methionine</keyword>
<evidence type="ECO:0000259" key="28">
    <source>
        <dbReference type="PROSITE" id="PS51590"/>
    </source>
</evidence>
<dbReference type="EC" id="2.1.1.375" evidence="21"/>
<evidence type="ECO:0000256" key="14">
    <source>
        <dbReference type="ARBA" id="ARBA00022844"/>
    </source>
</evidence>
<organism evidence="29 31">
    <name type="scientific">Bivens Arm virus</name>
    <dbReference type="NCBI Taxonomy" id="909207"/>
    <lineage>
        <taxon>Viruses</taxon>
        <taxon>Riboviria</taxon>
        <taxon>Orthornavirae</taxon>
        <taxon>Negarnaviricota</taxon>
        <taxon>Haploviricotina</taxon>
        <taxon>Monjiviricetes</taxon>
        <taxon>Mononegavirales</taxon>
        <taxon>Rhabdoviridae</taxon>
        <taxon>Alpharhabdovirinae</taxon>
        <taxon>Tibrovirus</taxon>
        <taxon>Tibrovirus tibrogargan</taxon>
    </lineage>
</organism>
<evidence type="ECO:0000256" key="16">
    <source>
        <dbReference type="ARBA" id="ARBA00023042"/>
    </source>
</evidence>
<sequence>MDHNFEFQDDGGYDYDFSEENVDDCIENVDSTDYCSLNLINSYDYNLNSPITPEKLDNCLSYCQGLPYDQIFYNPDYVKVKLMISHFKTVNVDDIPYYSELVKIWPKIISNVNCPQKGREFLVNAFDNFEFIYTIIRSFYKGWYKKEPEITYLDVLANLNRLLDRDLSWFSMFLDLFFIINLMNAKTVMEQKNICQKRKWKAYKLNDEIIYFSGQTETLGTFALSGEFVLIESQNILLDRNTTLMIKDTLVGRFQTILSMICLQNEYQYQESEINYLRQLYDLGDQVLSTYGSEGYDIIKTLEMICNNWICDESFKYFRPMPDFTSFRSHVNNTIQDLVNKGYALASAWFDHIMNAASINLVLVFYGSFRHWGHPPIEVLQGLRNLESLVNEKHDVDDSYCQALASDLAFKVLKKKFREDKKWYVDHTKMDQNNLLYTHIKNNTWPNPQTRIQFGDNWHKLPLIKCFELPDMIDLSSIYSDKSHSLTRSQVVEHVRYNSDKPIPTKRVLNTLLETENVNWPEFLKSVNEFGLPPEDLVIGLKPKEREMKRTGRFFSLMTWNLRNYFVMTELLIKEHFIGLFNGLTMADDLQGLIKKLLDRTTGQGDSKIKKINIANGLDYTKWNNYQRYDSNRYVFRVMGQFLGYDMLIERTHQFFEQSLIYYPQRPDLMIVQNNTLENRGNEIVCWNGQLGGLEGLRQKGWSVLNYLMIERESKVRNAQIKILAQGDNQIIFTSCFLDPYYSDEELLDNMMRAKDNNEAIMNAVMKGAEKIGLVINMDETIQSCCYANYGKVIIFRGKILGLSTKRWSRVTCSSNDQIPSLGTLLASVSTNAMTVGNFSETPHDAILGHLIFGLIVLEVLAQHNPAIRGDPSKYIVQRKLMSHPLFKIILLYLDPSLGGIGGTSINRFLIRAFADPVTESLSFWKLIYENCDNNVIKNLCLEVGNPSLAVYNDDHFLKLVEKPESLNIPKGISSTNMIKEQIKLSLINNAHNIKNKIIHDVTVRIREEEPALIAWLKSIKPVFPRFLSEMASSTFYGLSNNLISLFTNSRTIRNCFKTKCLKEVDYLIIKSEVIGIVSCLRLVIKTHTNKPDNIWTCSAVHADRLRKQSWNEDIIGMTVPHPIEMHKIGYVVNGECSHCYENKLAQCYISILTPRGIPNTDYYCEGGPYKPYLGSSTNEGTSILQPWEKETKIPIIRRAARLRDVISWFVGEDSNLSESIINNLEALTGENWGNYMRGFKRTGSALHRFRCARVSNGGFSACSPTKSSWMIVTTDTMTGLDESNYDFMFQASIIFSQVTVGSIQRSTSQIYHMHLNCQECLREIKEPLLESDWVLKPRPVHELLKQWRPDPDLPWGFNNQICEIKNHSTEWELEPNTSKCYFVGLILGFLFGDKVLSNGVQTENNLFPLSIRSRLDPSYFYGGLLRGFKLIAAIHLTHRRNIISGQDSKSMLYGTLYYLIEEVSCDTDFVQFVSTGNLHNELFYSPHKIPPSYPLSGKDLGSLCRSYLKYQLKDSDMNSELRYVWVFADIRSPKLLCTLGISLYVERLLFKESLTKKDKELIKRYQEDYILGNNNELPTDMLNFYISNLRFCESEVRHSCKFSLPKIEYGLNQVTSTWGQECCGYVNEIDIICVADTINYPKIQVPKHRNPAISGLRLFQCATGAHYKIRSVLKHYSIQYRDALIGGDGSGGISALCLRYNARSRIIFNSLLQLEDSILSGSRPTGPSAVASMGDMKLRCVNFDSVWQEPSDLRELQTWKYFLRLKQDFNLKIDLAIFDMEVTDEVSISQIDDMLISHLHCIFTTQTNTLIYKTYLDRVLNHPNMLLNLCQNFKSVKAVTTEFSSFKTSEIYLVCQNIETYPILSRTALGEETRQRLLKLAYANSPLSHEIGRAFKIYSRTDLMDGVPNHLISDPFLDLSTLFVMSGSLTSDACAILQLENRSNLLNILISELCKLTNIIFELTVIHPKKIKVPSSPNINNYFALVIGIGTWLAFVLNDPDYIRLMDAIINKQVYNDIYFYAQKNNKGIINQWKVSDNQSGTLICKKKFHISHKLATIGQVIRSCELSYRTITNPLPIQSTSVNQLIQQKNKKLKLKYIFKSCDLFFYLPDSILDTST</sequence>
<keyword evidence="11" id="KW-0547">Nucleotide-binding</keyword>
<dbReference type="Pfam" id="PF00946">
    <property type="entry name" value="Mononeg_RNA_pol"/>
    <property type="match status" value="1"/>
</dbReference>
<keyword evidence="18" id="KW-0511">Multifunctional enzyme</keyword>
<comment type="catalytic activity">
    <reaction evidence="25">
        <text>a 5'-end (5'-triphosphoguanosine)-adenylyl-adenylyl-cytidylyl-adenosine in mRNA + 2 S-adenosyl-L-methionine = a 5'-end (N(7)-methyl 5'-triphosphoguanosine)-(2'-O-methyladenylyl)-adenylyl-cytidylyl-adenosine in mRNA + 2 S-adenosyl-L-homocysteine + H(+)</text>
        <dbReference type="Rhea" id="RHEA:65376"/>
        <dbReference type="Rhea" id="RHEA-COMP:16797"/>
        <dbReference type="Rhea" id="RHEA-COMP:16798"/>
        <dbReference type="ChEBI" id="CHEBI:15378"/>
        <dbReference type="ChEBI" id="CHEBI:57856"/>
        <dbReference type="ChEBI" id="CHEBI:59789"/>
        <dbReference type="ChEBI" id="CHEBI:156483"/>
        <dbReference type="ChEBI" id="CHEBI:156484"/>
        <dbReference type="EC" id="2.1.1.375"/>
    </reaction>
</comment>
<keyword evidence="8" id="KW-0808">Transferase</keyword>
<name>A0A0B5JRT3_9RHAB</name>
<evidence type="ECO:0000256" key="26">
    <source>
        <dbReference type="ARBA" id="ARBA00048548"/>
    </source>
</evidence>
<comment type="catalytic activity">
    <reaction evidence="19">
        <text>a 5'-end triphospho-adenylyl-adenylyl-cytidylyl-adenosine in mRNA + GDP + H(+) = a 5'-end (5'-triphosphoguanosine)-adenylyl-adenylyl-cytidylyl-adenosine in mRNA + diphosphate</text>
        <dbReference type="Rhea" id="RHEA:65436"/>
        <dbReference type="Rhea" id="RHEA-COMP:16797"/>
        <dbReference type="Rhea" id="RHEA-COMP:16799"/>
        <dbReference type="ChEBI" id="CHEBI:15378"/>
        <dbReference type="ChEBI" id="CHEBI:33019"/>
        <dbReference type="ChEBI" id="CHEBI:58189"/>
        <dbReference type="ChEBI" id="CHEBI:156484"/>
        <dbReference type="ChEBI" id="CHEBI:156503"/>
        <dbReference type="EC" id="2.7.7.88"/>
    </reaction>
</comment>
<dbReference type="GO" id="GO:0044423">
    <property type="term" value="C:virion component"/>
    <property type="evidence" value="ECO:0007669"/>
    <property type="project" value="UniProtKB-KW"/>
</dbReference>
<gene>
    <name evidence="29" type="primary">L</name>
</gene>
<feature type="domain" description="RdRp catalytic" evidence="27">
    <location>
        <begin position="612"/>
        <end position="798"/>
    </location>
</feature>
<evidence type="ECO:0000256" key="19">
    <source>
        <dbReference type="ARBA" id="ARBA00024494"/>
    </source>
</evidence>
<dbReference type="InterPro" id="IPR014023">
    <property type="entry name" value="Mononeg_RNA_pol_cat"/>
</dbReference>
<dbReference type="Proteomes" id="UP000105646">
    <property type="component" value="Segment"/>
</dbReference>
<evidence type="ECO:0000256" key="10">
    <source>
        <dbReference type="ARBA" id="ARBA00022695"/>
    </source>
</evidence>
<dbReference type="PROSITE" id="PS51590">
    <property type="entry name" value="SAM_MT_MNV_L"/>
    <property type="match status" value="1"/>
</dbReference>
<evidence type="ECO:0000256" key="7">
    <source>
        <dbReference type="ARBA" id="ARBA00022664"/>
    </source>
</evidence>
<evidence type="ECO:0000256" key="9">
    <source>
        <dbReference type="ARBA" id="ARBA00022691"/>
    </source>
</evidence>
<keyword evidence="17" id="KW-1035">Host cytoplasm</keyword>
<evidence type="ECO:0000256" key="2">
    <source>
        <dbReference type="ARBA" id="ARBA00004328"/>
    </source>
</evidence>
<keyword evidence="10" id="KW-0548">Nucleotidyltransferase</keyword>
<protein>
    <recommendedName>
        <fullName evidence="23">Replicase</fullName>
        <ecNumber evidence="21">2.1.1.375</ecNumber>
        <ecNumber evidence="3">2.7.7.48</ecNumber>
        <ecNumber evidence="4">2.7.7.88</ecNumber>
    </recommendedName>
    <alternativeName>
        <fullName evidence="22">Transcriptase</fullName>
    </alternativeName>
</protein>
<dbReference type="EMBL" id="KM205019">
    <property type="protein sequence ID" value="AJR28551.1"/>
    <property type="molecule type" value="Viral_cRNA"/>
</dbReference>
<proteinExistence type="predicted"/>
<evidence type="ECO:0000256" key="25">
    <source>
        <dbReference type="ARBA" id="ARBA00047370"/>
    </source>
</evidence>
<dbReference type="NCBIfam" id="TIGR04198">
    <property type="entry name" value="paramyx_RNAcap"/>
    <property type="match status" value="1"/>
</dbReference>
<evidence type="ECO:0000313" key="30">
    <source>
        <dbReference type="EMBL" id="AJR28551.1"/>
    </source>
</evidence>
<dbReference type="GO" id="GO:0016787">
    <property type="term" value="F:hydrolase activity"/>
    <property type="evidence" value="ECO:0007669"/>
    <property type="project" value="UniProtKB-KW"/>
</dbReference>
<evidence type="ECO:0000256" key="11">
    <source>
        <dbReference type="ARBA" id="ARBA00022741"/>
    </source>
</evidence>
<evidence type="ECO:0000259" key="27">
    <source>
        <dbReference type="PROSITE" id="PS50526"/>
    </source>
</evidence>
<keyword evidence="12" id="KW-0378">Hydrolase</keyword>
<evidence type="ECO:0000256" key="21">
    <source>
        <dbReference type="ARBA" id="ARBA00026099"/>
    </source>
</evidence>
<dbReference type="GO" id="GO:0030430">
    <property type="term" value="C:host cell cytoplasm"/>
    <property type="evidence" value="ECO:0007669"/>
    <property type="project" value="UniProtKB-SubCell"/>
</dbReference>
<accession>A0A0B5JRT3</accession>
<dbReference type="Pfam" id="PF14318">
    <property type="entry name" value="Mononeg_mRNAcap"/>
    <property type="match status" value="1"/>
</dbReference>
<evidence type="ECO:0000256" key="22">
    <source>
        <dbReference type="ARBA" id="ARBA00030436"/>
    </source>
</evidence>
<feature type="domain" description="Mononegavirus-type SAM-dependent 2'-O-MTase" evidence="28">
    <location>
        <begin position="1658"/>
        <end position="1855"/>
    </location>
</feature>
<evidence type="ECO:0000256" key="20">
    <source>
        <dbReference type="ARBA" id="ARBA00024499"/>
    </source>
</evidence>
<dbReference type="InterPro" id="IPR048398">
    <property type="entry name" value="Methyltrans_Mon_C"/>
</dbReference>
<evidence type="ECO:0000256" key="24">
    <source>
        <dbReference type="ARBA" id="ARBA00047332"/>
    </source>
</evidence>
<evidence type="ECO:0000256" key="3">
    <source>
        <dbReference type="ARBA" id="ARBA00012494"/>
    </source>
</evidence>
<evidence type="ECO:0000313" key="29">
    <source>
        <dbReference type="EMBL" id="AJG05826.1"/>
    </source>
</evidence>
<evidence type="ECO:0000256" key="4">
    <source>
        <dbReference type="ARBA" id="ARBA00012582"/>
    </source>
</evidence>
<evidence type="ECO:0000256" key="1">
    <source>
        <dbReference type="ARBA" id="ARBA00004192"/>
    </source>
</evidence>
<keyword evidence="15" id="KW-0693">Viral RNA replication</keyword>
<dbReference type="InterPro" id="IPR026890">
    <property type="entry name" value="Mononeg_mRNAcap"/>
</dbReference>
<dbReference type="EC" id="2.7.7.48" evidence="3"/>
<keyword evidence="5 29" id="KW-0696">RNA-directed RNA polymerase</keyword>
<dbReference type="Pfam" id="PF21080">
    <property type="entry name" value="Methyltrans_Mon_1st"/>
    <property type="match status" value="1"/>
</dbReference>